<organism evidence="6 7">
    <name type="scientific">Clostridium senegalense</name>
    <dbReference type="NCBI Taxonomy" id="1465809"/>
    <lineage>
        <taxon>Bacteria</taxon>
        <taxon>Bacillati</taxon>
        <taxon>Bacillota</taxon>
        <taxon>Clostridia</taxon>
        <taxon>Eubacteriales</taxon>
        <taxon>Clostridiaceae</taxon>
        <taxon>Clostridium</taxon>
    </lineage>
</organism>
<keyword evidence="4 6" id="KW-0067">ATP-binding</keyword>
<keyword evidence="7" id="KW-1185">Reference proteome</keyword>
<evidence type="ECO:0000256" key="1">
    <source>
        <dbReference type="ARBA" id="ARBA00005417"/>
    </source>
</evidence>
<dbReference type="PANTHER" id="PTHR43335">
    <property type="entry name" value="ABC TRANSPORTER, ATP-BINDING PROTEIN"/>
    <property type="match status" value="1"/>
</dbReference>
<dbReference type="InterPro" id="IPR027417">
    <property type="entry name" value="P-loop_NTPase"/>
</dbReference>
<dbReference type="GO" id="GO:0005524">
    <property type="term" value="F:ATP binding"/>
    <property type="evidence" value="ECO:0007669"/>
    <property type="project" value="UniProtKB-KW"/>
</dbReference>
<proteinExistence type="inferred from homology"/>
<keyword evidence="3" id="KW-0547">Nucleotide-binding</keyword>
<dbReference type="PROSITE" id="PS50893">
    <property type="entry name" value="ABC_TRANSPORTER_2"/>
    <property type="match status" value="1"/>
</dbReference>
<evidence type="ECO:0000256" key="4">
    <source>
        <dbReference type="ARBA" id="ARBA00022840"/>
    </source>
</evidence>
<sequence>MEETILATRNLTKRYKNNVVVNNVNMNIKKGDIYGLIGKNGAGKTTIIRLILSLIGETDGEIELFSKTSTKEKLKELSRVGSIVETPKFYPYFTAEQNLEYYRIQRGIVEREVVKESLELVGLGDVGNKKFKKFSLGMKQRLGIALAIMGDPDFLVLDEPTNGLDPMGIVEIREMLLKLNKLKNTTILISSHILGEVAQLATCFGFIDNGMLIEEISAKEMNEKCRTCLAIKVNDIEKTSAILENKVGCKEYEVLPDNNIKIYAHLDEPEIINKLLVENGVMVYSLERLGANLENYFIDLVGGKAHV</sequence>
<accession>A0A6M0H3T1</accession>
<name>A0A6M0H3T1_9CLOT</name>
<dbReference type="InterPro" id="IPR017871">
    <property type="entry name" value="ABC_transporter-like_CS"/>
</dbReference>
<dbReference type="AlphaFoldDB" id="A0A6M0H3T1"/>
<dbReference type="RefSeq" id="WP_199869449.1">
    <property type="nucleotide sequence ID" value="NZ_JAAGPU010000006.1"/>
</dbReference>
<dbReference type="SMART" id="SM00382">
    <property type="entry name" value="AAA"/>
    <property type="match status" value="1"/>
</dbReference>
<dbReference type="Gene3D" id="3.40.50.300">
    <property type="entry name" value="P-loop containing nucleotide triphosphate hydrolases"/>
    <property type="match status" value="1"/>
</dbReference>
<evidence type="ECO:0000259" key="5">
    <source>
        <dbReference type="PROSITE" id="PS50893"/>
    </source>
</evidence>
<comment type="caution">
    <text evidence="6">The sequence shown here is derived from an EMBL/GenBank/DDBJ whole genome shotgun (WGS) entry which is preliminary data.</text>
</comment>
<dbReference type="PROSITE" id="PS00211">
    <property type="entry name" value="ABC_TRANSPORTER_1"/>
    <property type="match status" value="1"/>
</dbReference>
<dbReference type="Pfam" id="PF00005">
    <property type="entry name" value="ABC_tran"/>
    <property type="match status" value="1"/>
</dbReference>
<dbReference type="PANTHER" id="PTHR43335:SF8">
    <property type="entry name" value="ABC TRANSPORTER, ATP-BINDING PROTEIN"/>
    <property type="match status" value="1"/>
</dbReference>
<evidence type="ECO:0000256" key="3">
    <source>
        <dbReference type="ARBA" id="ARBA00022741"/>
    </source>
</evidence>
<evidence type="ECO:0000256" key="2">
    <source>
        <dbReference type="ARBA" id="ARBA00022448"/>
    </source>
</evidence>
<gene>
    <name evidence="6" type="ORF">G3M99_05275</name>
</gene>
<dbReference type="Proteomes" id="UP000481872">
    <property type="component" value="Unassembled WGS sequence"/>
</dbReference>
<comment type="similarity">
    <text evidence="1">Belongs to the ABC transporter superfamily.</text>
</comment>
<evidence type="ECO:0000313" key="6">
    <source>
        <dbReference type="EMBL" id="NEU04282.1"/>
    </source>
</evidence>
<dbReference type="GO" id="GO:0016887">
    <property type="term" value="F:ATP hydrolysis activity"/>
    <property type="evidence" value="ECO:0007669"/>
    <property type="project" value="InterPro"/>
</dbReference>
<protein>
    <submittedName>
        <fullName evidence="6">ATP-binding cassette domain-containing protein</fullName>
    </submittedName>
</protein>
<reference evidence="6 7" key="1">
    <citation type="submission" date="2020-02" db="EMBL/GenBank/DDBJ databases">
        <title>Genome assembly of a novel Clostridium senegalense strain.</title>
        <authorList>
            <person name="Gupta T.B."/>
            <person name="Jauregui R."/>
            <person name="Maclean P."/>
            <person name="Nawarathana A."/>
            <person name="Brightwell G."/>
        </authorList>
    </citation>
    <scope>NUCLEOTIDE SEQUENCE [LARGE SCALE GENOMIC DNA]</scope>
    <source>
        <strain evidence="6 7">AGRFS4</strain>
    </source>
</reference>
<feature type="domain" description="ABC transporter" evidence="5">
    <location>
        <begin position="6"/>
        <end position="234"/>
    </location>
</feature>
<dbReference type="InterPro" id="IPR003593">
    <property type="entry name" value="AAA+_ATPase"/>
</dbReference>
<keyword evidence="2" id="KW-0813">Transport</keyword>
<dbReference type="InterPro" id="IPR003439">
    <property type="entry name" value="ABC_transporter-like_ATP-bd"/>
</dbReference>
<dbReference type="EMBL" id="JAAGPU010000006">
    <property type="protein sequence ID" value="NEU04282.1"/>
    <property type="molecule type" value="Genomic_DNA"/>
</dbReference>
<dbReference type="SUPFAM" id="SSF52540">
    <property type="entry name" value="P-loop containing nucleoside triphosphate hydrolases"/>
    <property type="match status" value="1"/>
</dbReference>
<evidence type="ECO:0000313" key="7">
    <source>
        <dbReference type="Proteomes" id="UP000481872"/>
    </source>
</evidence>